<evidence type="ECO:0000256" key="2">
    <source>
        <dbReference type="ARBA" id="ARBA00001964"/>
    </source>
</evidence>
<dbReference type="GO" id="GO:0003984">
    <property type="term" value="F:acetolactate synthase activity"/>
    <property type="evidence" value="ECO:0007669"/>
    <property type="project" value="TreeGrafter"/>
</dbReference>
<sequence length="133" mass="13806">MGAGFALAAALARPDSAVWILCGDGAAGCSVIEFDTFVRHGLPVIALVGNDAGWSQIAREQKKIFGDDVGTVLRHNKYDEIAEGLGVKGFFVSDSEAIDSVIDAAKTAAENGHPVLVNAVIGGTDFRKGSISM</sequence>
<dbReference type="InterPro" id="IPR045229">
    <property type="entry name" value="TPP_enz"/>
</dbReference>
<dbReference type="PANTHER" id="PTHR18968:SF166">
    <property type="entry name" value="2-HYDROXYACYL-COA LYASE 2"/>
    <property type="match status" value="1"/>
</dbReference>
<feature type="domain" description="Thiamine pyrophosphate enzyme TPP-binding" evidence="6">
    <location>
        <begin position="2"/>
        <end position="118"/>
    </location>
</feature>
<dbReference type="PROSITE" id="PS00187">
    <property type="entry name" value="TPP_ENZYMES"/>
    <property type="match status" value="1"/>
</dbReference>
<evidence type="ECO:0000256" key="4">
    <source>
        <dbReference type="ARBA" id="ARBA00022723"/>
    </source>
</evidence>
<reference evidence="7 8" key="1">
    <citation type="submission" date="2020-07" db="EMBL/GenBank/DDBJ databases">
        <title>Genomic Encyclopedia of Type Strains, Phase IV (KMG-IV): sequencing the most valuable type-strain genomes for metagenomic binning, comparative biology and taxonomic classification.</title>
        <authorList>
            <person name="Goeker M."/>
        </authorList>
    </citation>
    <scope>NUCLEOTIDE SEQUENCE [LARGE SCALE GENOMIC DNA]</scope>
    <source>
        <strain evidence="7 8">DSM 17721</strain>
    </source>
</reference>
<comment type="similarity">
    <text evidence="3">Belongs to the TPP enzyme family.</text>
</comment>
<dbReference type="SUPFAM" id="SSF52518">
    <property type="entry name" value="Thiamin diphosphate-binding fold (THDP-binding)"/>
    <property type="match status" value="1"/>
</dbReference>
<dbReference type="AlphaFoldDB" id="A0A7W0C5X6"/>
<dbReference type="InterPro" id="IPR029061">
    <property type="entry name" value="THDP-binding"/>
</dbReference>
<dbReference type="GO" id="GO:0000287">
    <property type="term" value="F:magnesium ion binding"/>
    <property type="evidence" value="ECO:0007669"/>
    <property type="project" value="InterPro"/>
</dbReference>
<evidence type="ECO:0000256" key="5">
    <source>
        <dbReference type="ARBA" id="ARBA00023052"/>
    </source>
</evidence>
<dbReference type="PANTHER" id="PTHR18968">
    <property type="entry name" value="THIAMINE PYROPHOSPHATE ENZYMES"/>
    <property type="match status" value="1"/>
</dbReference>
<keyword evidence="8" id="KW-1185">Reference proteome</keyword>
<evidence type="ECO:0000313" key="7">
    <source>
        <dbReference type="EMBL" id="MBA2879702.1"/>
    </source>
</evidence>
<dbReference type="GO" id="GO:0005948">
    <property type="term" value="C:acetolactate synthase complex"/>
    <property type="evidence" value="ECO:0007669"/>
    <property type="project" value="TreeGrafter"/>
</dbReference>
<evidence type="ECO:0000313" key="8">
    <source>
        <dbReference type="Proteomes" id="UP000525298"/>
    </source>
</evidence>
<protein>
    <submittedName>
        <fullName evidence="7">Thiamine pyrophosphate-dependent acetolactate synthase large subunit-like protein</fullName>
    </submittedName>
</protein>
<evidence type="ECO:0000259" key="6">
    <source>
        <dbReference type="Pfam" id="PF02775"/>
    </source>
</evidence>
<gene>
    <name evidence="7" type="ORF">HNR65_000009</name>
</gene>
<dbReference type="EMBL" id="JACDUS010000001">
    <property type="protein sequence ID" value="MBA2879702.1"/>
    <property type="molecule type" value="Genomic_DNA"/>
</dbReference>
<dbReference type="InterPro" id="IPR011766">
    <property type="entry name" value="TPP_enzyme_TPP-bd"/>
</dbReference>
<comment type="caution">
    <text evidence="7">The sequence shown here is derived from an EMBL/GenBank/DDBJ whole genome shotgun (WGS) entry which is preliminary data.</text>
</comment>
<dbReference type="Pfam" id="PF02775">
    <property type="entry name" value="TPP_enzyme_C"/>
    <property type="match status" value="1"/>
</dbReference>
<accession>A0A7W0C5X6</accession>
<dbReference type="InterPro" id="IPR000399">
    <property type="entry name" value="TPP-bd_CS"/>
</dbReference>
<organism evidence="7 8">
    <name type="scientific">Desulfosalsimonas propionicica</name>
    <dbReference type="NCBI Taxonomy" id="332175"/>
    <lineage>
        <taxon>Bacteria</taxon>
        <taxon>Pseudomonadati</taxon>
        <taxon>Thermodesulfobacteriota</taxon>
        <taxon>Desulfobacteria</taxon>
        <taxon>Desulfobacterales</taxon>
        <taxon>Desulfosalsimonadaceae</taxon>
        <taxon>Desulfosalsimonas</taxon>
    </lineage>
</organism>
<dbReference type="GO" id="GO:0009097">
    <property type="term" value="P:isoleucine biosynthetic process"/>
    <property type="evidence" value="ECO:0007669"/>
    <property type="project" value="TreeGrafter"/>
</dbReference>
<proteinExistence type="inferred from homology"/>
<comment type="cofactor">
    <cofactor evidence="2">
        <name>thiamine diphosphate</name>
        <dbReference type="ChEBI" id="CHEBI:58937"/>
    </cofactor>
</comment>
<keyword evidence="5" id="KW-0786">Thiamine pyrophosphate</keyword>
<keyword evidence="4" id="KW-0479">Metal-binding</keyword>
<dbReference type="Gene3D" id="3.40.50.970">
    <property type="match status" value="1"/>
</dbReference>
<name>A0A7W0C5X6_9BACT</name>
<dbReference type="GO" id="GO:0009099">
    <property type="term" value="P:L-valine biosynthetic process"/>
    <property type="evidence" value="ECO:0007669"/>
    <property type="project" value="TreeGrafter"/>
</dbReference>
<dbReference type="GO" id="GO:0050660">
    <property type="term" value="F:flavin adenine dinucleotide binding"/>
    <property type="evidence" value="ECO:0007669"/>
    <property type="project" value="TreeGrafter"/>
</dbReference>
<comment type="cofactor">
    <cofactor evidence="1">
        <name>Mg(2+)</name>
        <dbReference type="ChEBI" id="CHEBI:18420"/>
    </cofactor>
</comment>
<dbReference type="GO" id="GO:0030976">
    <property type="term" value="F:thiamine pyrophosphate binding"/>
    <property type="evidence" value="ECO:0007669"/>
    <property type="project" value="InterPro"/>
</dbReference>
<evidence type="ECO:0000256" key="3">
    <source>
        <dbReference type="ARBA" id="ARBA00007812"/>
    </source>
</evidence>
<dbReference type="Proteomes" id="UP000525298">
    <property type="component" value="Unassembled WGS sequence"/>
</dbReference>
<evidence type="ECO:0000256" key="1">
    <source>
        <dbReference type="ARBA" id="ARBA00001946"/>
    </source>
</evidence>